<feature type="domain" description="GAF" evidence="2">
    <location>
        <begin position="43"/>
        <end position="150"/>
    </location>
</feature>
<dbReference type="InterPro" id="IPR051330">
    <property type="entry name" value="Phosphatase_reg/MetRdx"/>
</dbReference>
<name>A0A926I7Y0_9FIRM</name>
<dbReference type="SUPFAM" id="SSF55781">
    <property type="entry name" value="GAF domain-like"/>
    <property type="match status" value="1"/>
</dbReference>
<dbReference type="InterPro" id="IPR000614">
    <property type="entry name" value="FRMsr_CS"/>
</dbReference>
<sequence length="165" mass="18288">MFSVEKTTSEDKHAFYELMLMQLQALLEGEENPIAILSNASALLNECLEQINWVGFYLMKKGELLLGPFQGKVACMHIAVGRGVCGTAVSENKTQLVKDVHAFPGHIACDSASRSEIVIPIRKGNEIIGVLDIDSPILSRFDEIDAMYLEKCVNVIEDLCKWDEA</sequence>
<dbReference type="InterPro" id="IPR029016">
    <property type="entry name" value="GAF-like_dom_sf"/>
</dbReference>
<proteinExistence type="inferred from homology"/>
<reference evidence="3" key="1">
    <citation type="submission" date="2020-08" db="EMBL/GenBank/DDBJ databases">
        <title>Genome public.</title>
        <authorList>
            <person name="Liu C."/>
            <person name="Sun Q."/>
        </authorList>
    </citation>
    <scope>NUCLEOTIDE SEQUENCE</scope>
    <source>
        <strain evidence="3">NSJ-12</strain>
    </source>
</reference>
<keyword evidence="4" id="KW-1185">Reference proteome</keyword>
<dbReference type="GO" id="GO:0005829">
    <property type="term" value="C:cytosol"/>
    <property type="evidence" value="ECO:0007669"/>
    <property type="project" value="TreeGrafter"/>
</dbReference>
<dbReference type="EMBL" id="JACRSY010000001">
    <property type="protein sequence ID" value="MBC8578060.1"/>
    <property type="molecule type" value="Genomic_DNA"/>
</dbReference>
<dbReference type="Gene3D" id="3.30.450.40">
    <property type="match status" value="1"/>
</dbReference>
<dbReference type="InterPro" id="IPR003018">
    <property type="entry name" value="GAF"/>
</dbReference>
<dbReference type="PANTHER" id="PTHR21021">
    <property type="entry name" value="GAF/PUTATIVE CYTOSKELETAL PROTEIN"/>
    <property type="match status" value="1"/>
</dbReference>
<comment type="similarity">
    <text evidence="1">Belongs to the free Met sulfoxide reductase family.</text>
</comment>
<dbReference type="FunFam" id="3.30.450.40:FF:000008">
    <property type="entry name" value="GAF domain-containing proteins"/>
    <property type="match status" value="1"/>
</dbReference>
<dbReference type="PANTHER" id="PTHR21021:SF15">
    <property type="entry name" value="FREE METHIONINE-R-SULFOXIDE REDUCTASE"/>
    <property type="match status" value="1"/>
</dbReference>
<evidence type="ECO:0000313" key="4">
    <source>
        <dbReference type="Proteomes" id="UP000655830"/>
    </source>
</evidence>
<dbReference type="GO" id="GO:0033745">
    <property type="term" value="F:L-methionine-(R)-S-oxide reductase activity"/>
    <property type="evidence" value="ECO:0007669"/>
    <property type="project" value="TreeGrafter"/>
</dbReference>
<comment type="caution">
    <text evidence="3">The sequence shown here is derived from an EMBL/GenBank/DDBJ whole genome shotgun (WGS) entry which is preliminary data.</text>
</comment>
<protein>
    <submittedName>
        <fullName evidence="3">GAF domain-containing protein</fullName>
    </submittedName>
</protein>
<dbReference type="AlphaFoldDB" id="A0A926I7Y0"/>
<dbReference type="Pfam" id="PF13185">
    <property type="entry name" value="GAF_2"/>
    <property type="match status" value="1"/>
</dbReference>
<evidence type="ECO:0000313" key="3">
    <source>
        <dbReference type="EMBL" id="MBC8578060.1"/>
    </source>
</evidence>
<dbReference type="Proteomes" id="UP000655830">
    <property type="component" value="Unassembled WGS sequence"/>
</dbReference>
<gene>
    <name evidence="3" type="ORF">H8718_00715</name>
</gene>
<dbReference type="PROSITE" id="PS01320">
    <property type="entry name" value="UPF0067"/>
    <property type="match status" value="1"/>
</dbReference>
<accession>A0A926I7Y0</accession>
<evidence type="ECO:0000256" key="1">
    <source>
        <dbReference type="ARBA" id="ARBA00038454"/>
    </source>
</evidence>
<organism evidence="3 4">
    <name type="scientific">Zhenhengia yiwuensis</name>
    <dbReference type="NCBI Taxonomy" id="2763666"/>
    <lineage>
        <taxon>Bacteria</taxon>
        <taxon>Bacillati</taxon>
        <taxon>Bacillota</taxon>
        <taxon>Clostridia</taxon>
        <taxon>Lachnospirales</taxon>
        <taxon>Lachnospiraceae</taxon>
        <taxon>Zhenhengia</taxon>
    </lineage>
</organism>
<dbReference type="RefSeq" id="WP_330597562.1">
    <property type="nucleotide sequence ID" value="NZ_JACRSY010000001.1"/>
</dbReference>
<evidence type="ECO:0000259" key="2">
    <source>
        <dbReference type="Pfam" id="PF13185"/>
    </source>
</evidence>